<keyword evidence="2" id="KW-1185">Reference proteome</keyword>
<dbReference type="Proteomes" id="UP001208689">
    <property type="component" value="Chromosome"/>
</dbReference>
<evidence type="ECO:0000313" key="1">
    <source>
        <dbReference type="EMBL" id="UYP47846.1"/>
    </source>
</evidence>
<protein>
    <submittedName>
        <fullName evidence="1">Uncharacterized protein</fullName>
    </submittedName>
</protein>
<proteinExistence type="predicted"/>
<name>A0ABY6HWE3_9ARCH</name>
<organism evidence="1 2">
    <name type="scientific">Candidatus Lokiarchaeum ossiferum</name>
    <dbReference type="NCBI Taxonomy" id="2951803"/>
    <lineage>
        <taxon>Archaea</taxon>
        <taxon>Promethearchaeati</taxon>
        <taxon>Promethearchaeota</taxon>
        <taxon>Promethearchaeia</taxon>
        <taxon>Promethearchaeales</taxon>
        <taxon>Promethearchaeaceae</taxon>
        <taxon>Candidatus Lokiarchaeum</taxon>
    </lineage>
</organism>
<accession>A0ABY6HWE3</accession>
<reference evidence="1" key="1">
    <citation type="submission" date="2022-09" db="EMBL/GenBank/DDBJ databases">
        <title>Actin cytoskeleton and complex cell architecture in an #Asgard archaeon.</title>
        <authorList>
            <person name="Ponce Toledo R.I."/>
            <person name="Schleper C."/>
            <person name="Rodrigues Oliveira T."/>
            <person name="Wollweber F."/>
            <person name="Xu J."/>
            <person name="Rittmann S."/>
            <person name="Klingl A."/>
            <person name="Pilhofer M."/>
        </authorList>
    </citation>
    <scope>NUCLEOTIDE SEQUENCE</scope>
    <source>
        <strain evidence="1">B-35</strain>
    </source>
</reference>
<evidence type="ECO:0000313" key="2">
    <source>
        <dbReference type="Proteomes" id="UP001208689"/>
    </source>
</evidence>
<gene>
    <name evidence="1" type="ORF">NEF87_004131</name>
</gene>
<sequence length="132" mass="15398">MSSQKISLKRFKWKIAPWLRPENIYALWLYCKQGILSFEYEINPEIILPKSEVRARNSKNLDFPNFIKLTDPKIIAMVGNHLKSTTVKGAIGKGIFLGNIEILFENSKKSIPMMSTLIDWREWWLSTNKRSP</sequence>
<dbReference type="EMBL" id="CP104013">
    <property type="protein sequence ID" value="UYP47846.1"/>
    <property type="molecule type" value="Genomic_DNA"/>
</dbReference>